<proteinExistence type="predicted"/>
<dbReference type="Proteomes" id="UP000220157">
    <property type="component" value="Unassembled WGS sequence"/>
</dbReference>
<name>A0A2A7ACW1_9FIRM</name>
<gene>
    <name evidence="1" type="ORF">CGS56_00995</name>
</gene>
<organism evidence="1 2">
    <name type="scientific">Faecalibacterium prausnitzii</name>
    <dbReference type="NCBI Taxonomy" id="853"/>
    <lineage>
        <taxon>Bacteria</taxon>
        <taxon>Bacillati</taxon>
        <taxon>Bacillota</taxon>
        <taxon>Clostridia</taxon>
        <taxon>Eubacteriales</taxon>
        <taxon>Oscillospiraceae</taxon>
        <taxon>Faecalibacterium</taxon>
    </lineage>
</organism>
<evidence type="ECO:0000313" key="2">
    <source>
        <dbReference type="Proteomes" id="UP000220157"/>
    </source>
</evidence>
<protein>
    <submittedName>
        <fullName evidence="1">Uncharacterized protein</fullName>
    </submittedName>
</protein>
<accession>A0A2A7ACW1</accession>
<reference evidence="1 2" key="1">
    <citation type="journal article" date="2017" name="Front. Microbiol.">
        <title>New Insights into the Diversity of the Genus Faecalibacterium.</title>
        <authorList>
            <person name="Benevides L."/>
            <person name="Burman S."/>
            <person name="Martin R."/>
            <person name="Robert V."/>
            <person name="Thomas M."/>
            <person name="Miquel S."/>
            <person name="Chain F."/>
            <person name="Sokol H."/>
            <person name="Bermudez-Humaran L.G."/>
            <person name="Morrison M."/>
            <person name="Langella P."/>
            <person name="Azevedo V.A."/>
            <person name="Chatel J.M."/>
            <person name="Soares S."/>
        </authorList>
    </citation>
    <scope>NUCLEOTIDE SEQUENCE [LARGE SCALE GENOMIC DNA]</scope>
    <source>
        <strain evidence="1 2">CNCM I 4573</strain>
    </source>
</reference>
<comment type="caution">
    <text evidence="1">The sequence shown here is derived from an EMBL/GenBank/DDBJ whole genome shotgun (WGS) entry which is preliminary data.</text>
</comment>
<dbReference type="AlphaFoldDB" id="A0A2A7ACW1"/>
<dbReference type="EMBL" id="NMTW01000007">
    <property type="protein sequence ID" value="PDX77000.1"/>
    <property type="molecule type" value="Genomic_DNA"/>
</dbReference>
<evidence type="ECO:0000313" key="1">
    <source>
        <dbReference type="EMBL" id="PDX77000.1"/>
    </source>
</evidence>
<sequence length="61" mass="7306">MHTHLRMMQKYFMIQRMCSRVMAKNIFNKKVSSIVIMEDTNLSTSLFEFFSYFIMVISGNQ</sequence>